<name>A0A1C0A6I1_9FIRM</name>
<accession>A0A1C0A6I1</accession>
<dbReference type="Proteomes" id="UP000093514">
    <property type="component" value="Unassembled WGS sequence"/>
</dbReference>
<dbReference type="RefSeq" id="WP_068719670.1">
    <property type="nucleotide sequence ID" value="NZ_LWDV01000010.1"/>
</dbReference>
<reference evidence="2 3" key="2">
    <citation type="submission" date="2016-08" db="EMBL/GenBank/DDBJ databases">
        <title>Orenia metallireducens sp. nov. strain Z6, a Novel Metal-reducing Firmicute from the Deep Subsurface.</title>
        <authorList>
            <person name="Maxim B.I."/>
            <person name="Kenneth K."/>
            <person name="Flynn T.M."/>
            <person name="Oloughlin E.J."/>
            <person name="Locke R.A."/>
            <person name="Weber J.R."/>
            <person name="Egan S.M."/>
            <person name="Mackie R.I."/>
            <person name="Cann I.K."/>
        </authorList>
    </citation>
    <scope>NUCLEOTIDE SEQUENCE [LARGE SCALE GENOMIC DNA]</scope>
    <source>
        <strain evidence="2 3">Z6</strain>
    </source>
</reference>
<reference evidence="3" key="1">
    <citation type="submission" date="2016-07" db="EMBL/GenBank/DDBJ databases">
        <authorList>
            <person name="Florea S."/>
            <person name="Webb J.S."/>
            <person name="Jaromczyk J."/>
            <person name="Schardl C.L."/>
        </authorList>
    </citation>
    <scope>NUCLEOTIDE SEQUENCE [LARGE SCALE GENOMIC DNA]</scope>
    <source>
        <strain evidence="3">Z6</strain>
    </source>
</reference>
<keyword evidence="1" id="KW-0812">Transmembrane</keyword>
<evidence type="ECO:0000313" key="3">
    <source>
        <dbReference type="Proteomes" id="UP000093514"/>
    </source>
</evidence>
<organism evidence="2 3">
    <name type="scientific">Orenia metallireducens</name>
    <dbReference type="NCBI Taxonomy" id="1413210"/>
    <lineage>
        <taxon>Bacteria</taxon>
        <taxon>Bacillati</taxon>
        <taxon>Bacillota</taxon>
        <taxon>Clostridia</taxon>
        <taxon>Halanaerobiales</taxon>
        <taxon>Halobacteroidaceae</taxon>
        <taxon>Orenia</taxon>
    </lineage>
</organism>
<gene>
    <name evidence="2" type="ORF">U472_15685</name>
</gene>
<proteinExistence type="predicted"/>
<comment type="caution">
    <text evidence="2">The sequence shown here is derived from an EMBL/GenBank/DDBJ whole genome shotgun (WGS) entry which is preliminary data.</text>
</comment>
<keyword evidence="1" id="KW-1133">Transmembrane helix</keyword>
<feature type="transmembrane region" description="Helical" evidence="1">
    <location>
        <begin position="186"/>
        <end position="207"/>
    </location>
</feature>
<evidence type="ECO:0000313" key="2">
    <source>
        <dbReference type="EMBL" id="OCL25760.1"/>
    </source>
</evidence>
<dbReference type="OrthoDB" id="9803907at2"/>
<keyword evidence="1" id="KW-0472">Membrane</keyword>
<evidence type="ECO:0000256" key="1">
    <source>
        <dbReference type="SAM" id="Phobius"/>
    </source>
</evidence>
<dbReference type="AlphaFoldDB" id="A0A1C0A6I1"/>
<dbReference type="EMBL" id="LWDV01000010">
    <property type="protein sequence ID" value="OCL25760.1"/>
    <property type="molecule type" value="Genomic_DNA"/>
</dbReference>
<protein>
    <submittedName>
        <fullName evidence="2">Uncharacterized protein</fullName>
    </submittedName>
</protein>
<keyword evidence="3" id="KW-1185">Reference proteome</keyword>
<sequence>MDRDDSTIIKLITEILAKIKVNILVKQHKKITYQKKKQNSLNNINNSNPTMKINIFTIESERLKHKGLSYQSSKIITLSQLRNSGLSYLKQLLFKRGLKDSYLILDTDDRDNINLANNNGINKVIYCSSSGENILIKKQLKAGRPAVYIKGDNLVIFDGEDELPILAIYRLFNLSKKVELFSIKNYLFIVAFAFVYGVPLYIIRSFFCNYSQMTEENLQGIYYKSNNKKEFIIK</sequence>